<protein>
    <submittedName>
        <fullName evidence="2">Glycosyl transferase</fullName>
    </submittedName>
</protein>
<dbReference type="GO" id="GO:0016740">
    <property type="term" value="F:transferase activity"/>
    <property type="evidence" value="ECO:0007669"/>
    <property type="project" value="UniProtKB-KW"/>
</dbReference>
<reference evidence="2" key="1">
    <citation type="journal article" date="2014" name="Int. J. Syst. Evol. Microbiol.">
        <title>Complete genome sequence of Corynebacterium casei LMG S-19264T (=DSM 44701T), isolated from a smear-ripened cheese.</title>
        <authorList>
            <consortium name="US DOE Joint Genome Institute (JGI-PGF)"/>
            <person name="Walter F."/>
            <person name="Albersmeier A."/>
            <person name="Kalinowski J."/>
            <person name="Ruckert C."/>
        </authorList>
    </citation>
    <scope>NUCLEOTIDE SEQUENCE</scope>
    <source>
        <strain evidence="2">CGMCC 1.15290</strain>
    </source>
</reference>
<dbReference type="InterPro" id="IPR029044">
    <property type="entry name" value="Nucleotide-diphossugar_trans"/>
</dbReference>
<dbReference type="PANTHER" id="PTHR48090">
    <property type="entry name" value="UNDECAPRENYL-PHOSPHATE 4-DEOXY-4-FORMAMIDO-L-ARABINOSE TRANSFERASE-RELATED"/>
    <property type="match status" value="1"/>
</dbReference>
<organism evidence="2 3">
    <name type="scientific">Filimonas zeae</name>
    <dbReference type="NCBI Taxonomy" id="1737353"/>
    <lineage>
        <taxon>Bacteria</taxon>
        <taxon>Pseudomonadati</taxon>
        <taxon>Bacteroidota</taxon>
        <taxon>Chitinophagia</taxon>
        <taxon>Chitinophagales</taxon>
        <taxon>Chitinophagaceae</taxon>
        <taxon>Filimonas</taxon>
    </lineage>
</organism>
<dbReference type="InterPro" id="IPR001173">
    <property type="entry name" value="Glyco_trans_2-like"/>
</dbReference>
<dbReference type="SUPFAM" id="SSF53448">
    <property type="entry name" value="Nucleotide-diphospho-sugar transferases"/>
    <property type="match status" value="1"/>
</dbReference>
<evidence type="ECO:0000313" key="2">
    <source>
        <dbReference type="EMBL" id="GGH72129.1"/>
    </source>
</evidence>
<dbReference type="InterPro" id="IPR050256">
    <property type="entry name" value="Glycosyltransferase_2"/>
</dbReference>
<dbReference type="Pfam" id="PF00535">
    <property type="entry name" value="Glycos_transf_2"/>
    <property type="match status" value="1"/>
</dbReference>
<dbReference type="CDD" id="cd04179">
    <property type="entry name" value="DPM_DPG-synthase_like"/>
    <property type="match status" value="1"/>
</dbReference>
<dbReference type="EMBL" id="BMIB01000003">
    <property type="protein sequence ID" value="GGH72129.1"/>
    <property type="molecule type" value="Genomic_DNA"/>
</dbReference>
<evidence type="ECO:0000259" key="1">
    <source>
        <dbReference type="Pfam" id="PF00535"/>
    </source>
</evidence>
<proteinExistence type="predicted"/>
<feature type="domain" description="Glycosyltransferase 2-like" evidence="1">
    <location>
        <begin position="10"/>
        <end position="170"/>
    </location>
</feature>
<comment type="caution">
    <text evidence="2">The sequence shown here is derived from an EMBL/GenBank/DDBJ whole genome shotgun (WGS) entry which is preliminary data.</text>
</comment>
<name>A0A917J2A7_9BACT</name>
<dbReference type="Gene3D" id="3.90.550.10">
    <property type="entry name" value="Spore Coat Polysaccharide Biosynthesis Protein SpsA, Chain A"/>
    <property type="match status" value="1"/>
</dbReference>
<keyword evidence="2" id="KW-0808">Transferase</keyword>
<reference evidence="2" key="2">
    <citation type="submission" date="2020-09" db="EMBL/GenBank/DDBJ databases">
        <authorList>
            <person name="Sun Q."/>
            <person name="Zhou Y."/>
        </authorList>
    </citation>
    <scope>NUCLEOTIDE SEQUENCE</scope>
    <source>
        <strain evidence="2">CGMCC 1.15290</strain>
    </source>
</reference>
<dbReference type="AlphaFoldDB" id="A0A917J2A7"/>
<evidence type="ECO:0000313" key="3">
    <source>
        <dbReference type="Proteomes" id="UP000627292"/>
    </source>
</evidence>
<dbReference type="RefSeq" id="WP_188954056.1">
    <property type="nucleotide sequence ID" value="NZ_BMIB01000003.1"/>
</dbReference>
<gene>
    <name evidence="2" type="ORF">GCM10011379_32220</name>
</gene>
<dbReference type="Proteomes" id="UP000627292">
    <property type="component" value="Unassembled WGS sequence"/>
</dbReference>
<accession>A0A917J2A7</accession>
<keyword evidence="3" id="KW-1185">Reference proteome</keyword>
<sequence length="238" mass="26604">MKLTTPNLLIIIPCFNEADSLPILLPQLKQLQLPGYQVSVAVVNDASRDATVAVARKEAVTVLDLPVNLGIGGAMQTGFRYAHAHHFDLALQLDGDGQHPPAEIAKLLHCYEQSNSNVVIGSRFIRKEGFQSSQARRVGIKYFHWLNRLFTGNSVYDSTSGFRLLDKKAIARAAAFYPDEYPEPESLVFFAKAGLKIAETPVVMKYRETGQSSIRSFTSIYYMVKVTISMFFSFIRSY</sequence>